<keyword evidence="1" id="KW-0812">Transmembrane</keyword>
<keyword evidence="4" id="KW-1185">Reference proteome</keyword>
<sequence length="114" mass="12691">MKLLGTYSSIIEANRVAGFLRGQGILCKVSDINTYNYWAITGVTEVRVWVVLDHQWEDAQALLADDAHVPRNPLPAEDIALLESSQPRHYQQIMHACIGLLAVVVLALFILFSS</sequence>
<evidence type="ECO:0000313" key="4">
    <source>
        <dbReference type="Proteomes" id="UP000265509"/>
    </source>
</evidence>
<reference evidence="3 4" key="1">
    <citation type="submission" date="2018-07" db="EMBL/GenBank/DDBJ databases">
        <title>Halioglobus sp. genome submission.</title>
        <authorList>
            <person name="Ye M.-Q."/>
            <person name="Du Z.-J."/>
        </authorList>
    </citation>
    <scope>NUCLEOTIDE SEQUENCE [LARGE SCALE GENOMIC DNA]</scope>
    <source>
        <strain evidence="3 4">U0301</strain>
    </source>
</reference>
<accession>A0A3L7DVM1</accession>
<dbReference type="AlphaFoldDB" id="A0A3L7DVM1"/>
<dbReference type="SUPFAM" id="SSF54913">
    <property type="entry name" value="GlnB-like"/>
    <property type="match status" value="1"/>
</dbReference>
<name>A0A3L7DVM1_9GAMM</name>
<comment type="caution">
    <text evidence="3">The sequence shown here is derived from an EMBL/GenBank/DDBJ whole genome shotgun (WGS) entry which is preliminary data.</text>
</comment>
<keyword evidence="1" id="KW-1133">Transmembrane helix</keyword>
<keyword evidence="1" id="KW-0472">Membrane</keyword>
<evidence type="ECO:0000313" key="3">
    <source>
        <dbReference type="EMBL" id="RLQ20835.1"/>
    </source>
</evidence>
<dbReference type="InterPro" id="IPR018551">
    <property type="entry name" value="DUF2007"/>
</dbReference>
<dbReference type="OrthoDB" id="5801823at2"/>
<dbReference type="RefSeq" id="WP_117956427.1">
    <property type="nucleotide sequence ID" value="NZ_QRAN01000019.1"/>
</dbReference>
<dbReference type="EMBL" id="QRAN01000019">
    <property type="protein sequence ID" value="RLQ20835.1"/>
    <property type="molecule type" value="Genomic_DNA"/>
</dbReference>
<protein>
    <recommendedName>
        <fullName evidence="2">DUF2007 domain-containing protein</fullName>
    </recommendedName>
</protein>
<dbReference type="Proteomes" id="UP000265509">
    <property type="component" value="Unassembled WGS sequence"/>
</dbReference>
<evidence type="ECO:0000256" key="1">
    <source>
        <dbReference type="SAM" id="Phobius"/>
    </source>
</evidence>
<feature type="transmembrane region" description="Helical" evidence="1">
    <location>
        <begin position="93"/>
        <end position="112"/>
    </location>
</feature>
<gene>
    <name evidence="3" type="ORF">DWB85_15680</name>
</gene>
<dbReference type="InterPro" id="IPR011322">
    <property type="entry name" value="N-reg_PII-like_a/b"/>
</dbReference>
<organism evidence="3 4">
    <name type="scientific">Seongchinamella sediminis</name>
    <dbReference type="NCBI Taxonomy" id="2283635"/>
    <lineage>
        <taxon>Bacteria</taxon>
        <taxon>Pseudomonadati</taxon>
        <taxon>Pseudomonadota</taxon>
        <taxon>Gammaproteobacteria</taxon>
        <taxon>Cellvibrionales</taxon>
        <taxon>Halieaceae</taxon>
        <taxon>Seongchinamella</taxon>
    </lineage>
</organism>
<feature type="domain" description="DUF2007" evidence="2">
    <location>
        <begin position="1"/>
        <end position="65"/>
    </location>
</feature>
<dbReference type="Pfam" id="PF09413">
    <property type="entry name" value="DUF2007"/>
    <property type="match status" value="1"/>
</dbReference>
<evidence type="ECO:0000259" key="2">
    <source>
        <dbReference type="Pfam" id="PF09413"/>
    </source>
</evidence>
<proteinExistence type="predicted"/>